<dbReference type="GeneID" id="41969926"/>
<dbReference type="PROSITE" id="PS50097">
    <property type="entry name" value="BTB"/>
    <property type="match status" value="1"/>
</dbReference>
<dbReference type="RefSeq" id="XP_031000333.1">
    <property type="nucleotide sequence ID" value="XM_031136672.1"/>
</dbReference>
<dbReference type="Gene3D" id="3.30.710.10">
    <property type="entry name" value="Potassium Channel Kv1.1, Chain A"/>
    <property type="match status" value="1"/>
</dbReference>
<dbReference type="SUPFAM" id="SSF54695">
    <property type="entry name" value="POZ domain"/>
    <property type="match status" value="1"/>
</dbReference>
<accession>A0A507B8H6</accession>
<sequence>MPSVDDTQTRNMPSQTIHDIDPNGDLVLIVGSDGLYNGVDGVVGVGVVASFRIHSGNLCRASSVFRAMLTGSFREARRYTDSEQWTVELPDDDPTAFGLLLMIIHSHFDKVPSALHIQALYDVTILTDKYDMTAILRPWASTWLLSINRERDDPRGLTCLPPINREGAKRVIWIAWELGDMTLFEQMANRLLDTFQLNERGNVMVGANRVSPEKYLDSIGLLCELSHIFCFRHQIKLTVAKAELRSHRSELLNECLQKLSDLYHRFSDEKRCLSKTYFYRLGSVVSSTIHADSFPLDTSAEDINLSLDRLRQLLRKSRIDTMCGHELCICSTGIRGISESVLARKFRCSQHSYYKEHLDNQARKTGLIGGSCAIYADLSHILPT</sequence>
<dbReference type="Proteomes" id="UP000319257">
    <property type="component" value="Unassembled WGS sequence"/>
</dbReference>
<dbReference type="Pfam" id="PF00651">
    <property type="entry name" value="BTB"/>
    <property type="match status" value="1"/>
</dbReference>
<dbReference type="InterPro" id="IPR000210">
    <property type="entry name" value="BTB/POZ_dom"/>
</dbReference>
<dbReference type="EMBL" id="SKBQ01000010">
    <property type="protein sequence ID" value="TPX18622.1"/>
    <property type="molecule type" value="Genomic_DNA"/>
</dbReference>
<name>A0A507B8H6_9PEZI</name>
<dbReference type="AlphaFoldDB" id="A0A507B8H6"/>
<protein>
    <recommendedName>
        <fullName evidence="1">BTB domain-containing protein</fullName>
    </recommendedName>
</protein>
<evidence type="ECO:0000259" key="1">
    <source>
        <dbReference type="PROSITE" id="PS50097"/>
    </source>
</evidence>
<feature type="domain" description="BTB" evidence="1">
    <location>
        <begin position="39"/>
        <end position="113"/>
    </location>
</feature>
<comment type="caution">
    <text evidence="2">The sequence shown here is derived from an EMBL/GenBank/DDBJ whole genome shotgun (WGS) entry which is preliminary data.</text>
</comment>
<evidence type="ECO:0000313" key="3">
    <source>
        <dbReference type="Proteomes" id="UP000319257"/>
    </source>
</evidence>
<keyword evidence="3" id="KW-1185">Reference proteome</keyword>
<reference evidence="2 3" key="1">
    <citation type="submission" date="2019-06" db="EMBL/GenBank/DDBJ databases">
        <title>Draft genome sequence of the filamentous fungus Phialemoniopsis curvata isolated from diesel fuel.</title>
        <authorList>
            <person name="Varaljay V.A."/>
            <person name="Lyon W.J."/>
            <person name="Crouch A.L."/>
            <person name="Drake C.E."/>
            <person name="Hollomon J.M."/>
            <person name="Nadeau L.J."/>
            <person name="Nunn H.S."/>
            <person name="Stevenson B.S."/>
            <person name="Bojanowski C.L."/>
            <person name="Crookes-Goodson W.J."/>
        </authorList>
    </citation>
    <scope>NUCLEOTIDE SEQUENCE [LARGE SCALE GENOMIC DNA]</scope>
    <source>
        <strain evidence="2 3">D216</strain>
    </source>
</reference>
<dbReference type="InterPro" id="IPR011333">
    <property type="entry name" value="SKP1/BTB/POZ_sf"/>
</dbReference>
<dbReference type="InParanoid" id="A0A507B8H6"/>
<organism evidence="2 3">
    <name type="scientific">Thyridium curvatum</name>
    <dbReference type="NCBI Taxonomy" id="1093900"/>
    <lineage>
        <taxon>Eukaryota</taxon>
        <taxon>Fungi</taxon>
        <taxon>Dikarya</taxon>
        <taxon>Ascomycota</taxon>
        <taxon>Pezizomycotina</taxon>
        <taxon>Sordariomycetes</taxon>
        <taxon>Sordariomycetidae</taxon>
        <taxon>Thyridiales</taxon>
        <taxon>Thyridiaceae</taxon>
        <taxon>Thyridium</taxon>
    </lineage>
</organism>
<gene>
    <name evidence="2" type="ORF">E0L32_002479</name>
</gene>
<dbReference type="OrthoDB" id="5275938at2759"/>
<evidence type="ECO:0000313" key="2">
    <source>
        <dbReference type="EMBL" id="TPX18622.1"/>
    </source>
</evidence>
<proteinExistence type="predicted"/>
<dbReference type="STRING" id="1093900.A0A507B8H6"/>